<dbReference type="EMBL" id="JRNU01000018">
    <property type="protein sequence ID" value="KGF52035.1"/>
    <property type="molecule type" value="Genomic_DNA"/>
</dbReference>
<dbReference type="GO" id="GO:0009360">
    <property type="term" value="C:DNA polymerase III complex"/>
    <property type="evidence" value="ECO:0007669"/>
    <property type="project" value="InterPro"/>
</dbReference>
<dbReference type="SUPFAM" id="SSF52540">
    <property type="entry name" value="P-loop containing nucleoside triphosphate hydrolases"/>
    <property type="match status" value="1"/>
</dbReference>
<dbReference type="Gene3D" id="1.10.8.60">
    <property type="match status" value="1"/>
</dbReference>
<keyword evidence="3" id="KW-0808">Transferase</keyword>
<comment type="caution">
    <text evidence="10">The sequence shown here is derived from an EMBL/GenBank/DDBJ whole genome shotgun (WGS) entry which is preliminary data.</text>
</comment>
<dbReference type="Proteomes" id="UP000029614">
    <property type="component" value="Unassembled WGS sequence"/>
</dbReference>
<evidence type="ECO:0000313" key="11">
    <source>
        <dbReference type="Proteomes" id="UP000029614"/>
    </source>
</evidence>
<evidence type="ECO:0000313" key="10">
    <source>
        <dbReference type="EMBL" id="KGF52035.1"/>
    </source>
</evidence>
<dbReference type="OrthoDB" id="1172326at2"/>
<dbReference type="Gene3D" id="3.40.50.300">
    <property type="entry name" value="P-loop containing nucleotide triphosphate hydrolases"/>
    <property type="match status" value="1"/>
</dbReference>
<dbReference type="PANTHER" id="PTHR34388:SF1">
    <property type="entry name" value="DNA POLYMERASE III SUBUNIT DELTA"/>
    <property type="match status" value="1"/>
</dbReference>
<organism evidence="10 11">
    <name type="scientific">Prevotella amnii DNF00058</name>
    <dbReference type="NCBI Taxonomy" id="1401066"/>
    <lineage>
        <taxon>Bacteria</taxon>
        <taxon>Pseudomonadati</taxon>
        <taxon>Bacteroidota</taxon>
        <taxon>Bacteroidia</taxon>
        <taxon>Bacteroidales</taxon>
        <taxon>Prevotellaceae</taxon>
        <taxon>Prevotella</taxon>
    </lineage>
</organism>
<feature type="domain" description="DNA polymerase III delta N-terminal" evidence="9">
    <location>
        <begin position="25"/>
        <end position="140"/>
    </location>
</feature>
<evidence type="ECO:0000256" key="8">
    <source>
        <dbReference type="ARBA" id="ARBA00049244"/>
    </source>
</evidence>
<keyword evidence="5" id="KW-0235">DNA replication</keyword>
<evidence type="ECO:0000256" key="5">
    <source>
        <dbReference type="ARBA" id="ARBA00022705"/>
    </source>
</evidence>
<dbReference type="InterPro" id="IPR005790">
    <property type="entry name" value="DNA_polIII_delta"/>
</dbReference>
<comment type="catalytic activity">
    <reaction evidence="8">
        <text>DNA(n) + a 2'-deoxyribonucleoside 5'-triphosphate = DNA(n+1) + diphosphate</text>
        <dbReference type="Rhea" id="RHEA:22508"/>
        <dbReference type="Rhea" id="RHEA-COMP:17339"/>
        <dbReference type="Rhea" id="RHEA-COMP:17340"/>
        <dbReference type="ChEBI" id="CHEBI:33019"/>
        <dbReference type="ChEBI" id="CHEBI:61560"/>
        <dbReference type="ChEBI" id="CHEBI:173112"/>
        <dbReference type="EC" id="2.7.7.7"/>
    </reaction>
</comment>
<name>A0A096AYX1_9BACT</name>
<evidence type="ECO:0000259" key="9">
    <source>
        <dbReference type="Pfam" id="PF06144"/>
    </source>
</evidence>
<evidence type="ECO:0000256" key="6">
    <source>
        <dbReference type="ARBA" id="ARBA00022932"/>
    </source>
</evidence>
<keyword evidence="11" id="KW-1185">Reference proteome</keyword>
<dbReference type="Gene3D" id="1.20.272.10">
    <property type="match status" value="1"/>
</dbReference>
<evidence type="ECO:0000256" key="1">
    <source>
        <dbReference type="ARBA" id="ARBA00012417"/>
    </source>
</evidence>
<keyword evidence="6" id="KW-0239">DNA-directed DNA polymerase</keyword>
<dbReference type="NCBIfam" id="TIGR01128">
    <property type="entry name" value="holA"/>
    <property type="match status" value="1"/>
</dbReference>
<accession>A0A096AYX1</accession>
<reference evidence="10 11" key="1">
    <citation type="submission" date="2014-07" db="EMBL/GenBank/DDBJ databases">
        <authorList>
            <person name="McCorrison J."/>
            <person name="Sanka R."/>
            <person name="Torralba M."/>
            <person name="Gillis M."/>
            <person name="Haft D.H."/>
            <person name="Methe B."/>
            <person name="Sutton G."/>
            <person name="Nelson K.E."/>
        </authorList>
    </citation>
    <scope>NUCLEOTIDE SEQUENCE [LARGE SCALE GENOMIC DNA]</scope>
    <source>
        <strain evidence="10 11">DNF00058</strain>
    </source>
</reference>
<evidence type="ECO:0000256" key="7">
    <source>
        <dbReference type="ARBA" id="ARBA00034754"/>
    </source>
</evidence>
<protein>
    <recommendedName>
        <fullName evidence="2">DNA polymerase III subunit delta</fullName>
        <ecNumber evidence="1">2.7.7.7</ecNumber>
    </recommendedName>
</protein>
<dbReference type="EC" id="2.7.7.7" evidence="1"/>
<dbReference type="GO" id="GO:0006261">
    <property type="term" value="P:DNA-templated DNA replication"/>
    <property type="evidence" value="ECO:0007669"/>
    <property type="project" value="TreeGrafter"/>
</dbReference>
<dbReference type="RefSeq" id="WP_036855306.1">
    <property type="nucleotide sequence ID" value="NZ_JRNU01000018.1"/>
</dbReference>
<proteinExistence type="inferred from homology"/>
<dbReference type="InterPro" id="IPR027417">
    <property type="entry name" value="P-loop_NTPase"/>
</dbReference>
<keyword evidence="4" id="KW-0548">Nucleotidyltransferase</keyword>
<dbReference type="Pfam" id="PF06144">
    <property type="entry name" value="DNA_pol3_delta"/>
    <property type="match status" value="1"/>
</dbReference>
<dbReference type="SUPFAM" id="SSF48019">
    <property type="entry name" value="post-AAA+ oligomerization domain-like"/>
    <property type="match status" value="1"/>
</dbReference>
<dbReference type="InterPro" id="IPR010372">
    <property type="entry name" value="DNA_pol3_delta_N"/>
</dbReference>
<dbReference type="GO" id="GO:0003887">
    <property type="term" value="F:DNA-directed DNA polymerase activity"/>
    <property type="evidence" value="ECO:0007669"/>
    <property type="project" value="UniProtKB-KW"/>
</dbReference>
<gene>
    <name evidence="10" type="ORF">HMPREF9302_05075</name>
</gene>
<evidence type="ECO:0000256" key="4">
    <source>
        <dbReference type="ARBA" id="ARBA00022695"/>
    </source>
</evidence>
<dbReference type="InterPro" id="IPR008921">
    <property type="entry name" value="DNA_pol3_clamp-load_cplx_C"/>
</dbReference>
<evidence type="ECO:0000256" key="2">
    <source>
        <dbReference type="ARBA" id="ARBA00017703"/>
    </source>
</evidence>
<evidence type="ECO:0000256" key="3">
    <source>
        <dbReference type="ARBA" id="ARBA00022679"/>
    </source>
</evidence>
<dbReference type="PANTHER" id="PTHR34388">
    <property type="entry name" value="DNA POLYMERASE III SUBUNIT DELTA"/>
    <property type="match status" value="1"/>
</dbReference>
<comment type="similarity">
    <text evidence="7">Belongs to the DNA polymerase HolA subunit family.</text>
</comment>
<dbReference type="AlphaFoldDB" id="A0A096AYX1"/>
<sequence>MPTKLDHTFQSIISDLKAKKFAPFYLLMGEESYFIDKITDFIANNVLEKDMRDFNQTICFGSDVSSTQVIDIAKRYPVMADTQVVIVKEAQNIRSLDALEKYLSGNILKSTILVWCYKNGVIDNRKKIVKLANSVGVVFESVKLRDYQLPTFIQEYLNKKNVAIDPKAKQIIADAVGSDLNRLTSELDKVIISLNKDNLLITPEIVEREIGISKDFNSFELRNAIIQKNIFKANQIIKYFSNNPKAGSLYSVLPILFSYFRNLMITHYLPGNKTEDNIATAIGLKNKWGVKDYLIGLRTYNARKTMDILSKIREIDAKSKGLDNPNTGPNELMKELIFFILH</sequence>
<dbReference type="GO" id="GO:0003677">
    <property type="term" value="F:DNA binding"/>
    <property type="evidence" value="ECO:0007669"/>
    <property type="project" value="InterPro"/>
</dbReference>